<protein>
    <submittedName>
        <fullName evidence="2">Uncharacterized protein</fullName>
    </submittedName>
</protein>
<sequence>MTANNIKVEQQGRHVRVSHQNSTNINVTLPKNNSTSVSLPRQSSGKQASSTKKSPLKSNSESTKITEIPCEVATQTIGMPVPETSTTEIPAESSP</sequence>
<comment type="caution">
    <text evidence="2">The sequence shown here is derived from an EMBL/GenBank/DDBJ whole genome shotgun (WGS) entry which is preliminary data.</text>
</comment>
<organism evidence="2 3">
    <name type="scientific">Petrolisthes manimaculis</name>
    <dbReference type="NCBI Taxonomy" id="1843537"/>
    <lineage>
        <taxon>Eukaryota</taxon>
        <taxon>Metazoa</taxon>
        <taxon>Ecdysozoa</taxon>
        <taxon>Arthropoda</taxon>
        <taxon>Crustacea</taxon>
        <taxon>Multicrustacea</taxon>
        <taxon>Malacostraca</taxon>
        <taxon>Eumalacostraca</taxon>
        <taxon>Eucarida</taxon>
        <taxon>Decapoda</taxon>
        <taxon>Pleocyemata</taxon>
        <taxon>Anomura</taxon>
        <taxon>Galatheoidea</taxon>
        <taxon>Porcellanidae</taxon>
        <taxon>Petrolisthes</taxon>
    </lineage>
</organism>
<dbReference type="AlphaFoldDB" id="A0AAE1PLT7"/>
<evidence type="ECO:0000313" key="2">
    <source>
        <dbReference type="EMBL" id="KAK4309477.1"/>
    </source>
</evidence>
<dbReference type="Proteomes" id="UP001292094">
    <property type="component" value="Unassembled WGS sequence"/>
</dbReference>
<evidence type="ECO:0000313" key="3">
    <source>
        <dbReference type="Proteomes" id="UP001292094"/>
    </source>
</evidence>
<gene>
    <name evidence="2" type="ORF">Pmani_018896</name>
</gene>
<name>A0AAE1PLT7_9EUCA</name>
<keyword evidence="3" id="KW-1185">Reference proteome</keyword>
<evidence type="ECO:0000256" key="1">
    <source>
        <dbReference type="SAM" id="MobiDB-lite"/>
    </source>
</evidence>
<feature type="region of interest" description="Disordered" evidence="1">
    <location>
        <begin position="1"/>
        <end position="95"/>
    </location>
</feature>
<feature type="compositionally biased region" description="Polar residues" evidence="1">
    <location>
        <begin position="18"/>
        <end position="65"/>
    </location>
</feature>
<feature type="compositionally biased region" description="Polar residues" evidence="1">
    <location>
        <begin position="73"/>
        <end position="95"/>
    </location>
</feature>
<reference evidence="2" key="1">
    <citation type="submission" date="2023-11" db="EMBL/GenBank/DDBJ databases">
        <title>Genome assemblies of two species of porcelain crab, Petrolisthes cinctipes and Petrolisthes manimaculis (Anomura: Porcellanidae).</title>
        <authorList>
            <person name="Angst P."/>
        </authorList>
    </citation>
    <scope>NUCLEOTIDE SEQUENCE</scope>
    <source>
        <strain evidence="2">PB745_02</strain>
        <tissue evidence="2">Gill</tissue>
    </source>
</reference>
<proteinExistence type="predicted"/>
<dbReference type="EMBL" id="JAWZYT010001744">
    <property type="protein sequence ID" value="KAK4309477.1"/>
    <property type="molecule type" value="Genomic_DNA"/>
</dbReference>
<accession>A0AAE1PLT7</accession>